<dbReference type="RefSeq" id="WP_160746068.1">
    <property type="nucleotide sequence ID" value="NZ_WTYK01000003.1"/>
</dbReference>
<dbReference type="Proteomes" id="UP000469159">
    <property type="component" value="Unassembled WGS sequence"/>
</dbReference>
<reference evidence="2 3" key="1">
    <citation type="submission" date="2019-12" db="EMBL/GenBank/DDBJ databases">
        <title>Genomic-based taxomic classification of the family Erythrobacteraceae.</title>
        <authorList>
            <person name="Xu L."/>
        </authorList>
    </citation>
    <scope>NUCLEOTIDE SEQUENCE [LARGE SCALE GENOMIC DNA]</scope>
    <source>
        <strain evidence="2 3">MCCC 1K02066</strain>
    </source>
</reference>
<name>A0A6I4UQZ4_9SPHN</name>
<organism evidence="2 3">
    <name type="scientific">Croceibacterium soli</name>
    <dbReference type="NCBI Taxonomy" id="1739690"/>
    <lineage>
        <taxon>Bacteria</taxon>
        <taxon>Pseudomonadati</taxon>
        <taxon>Pseudomonadota</taxon>
        <taxon>Alphaproteobacteria</taxon>
        <taxon>Sphingomonadales</taxon>
        <taxon>Erythrobacteraceae</taxon>
        <taxon>Croceibacterium</taxon>
    </lineage>
</organism>
<proteinExistence type="predicted"/>
<keyword evidence="3" id="KW-1185">Reference proteome</keyword>
<comment type="caution">
    <text evidence="2">The sequence shown here is derived from an EMBL/GenBank/DDBJ whole genome shotgun (WGS) entry which is preliminary data.</text>
</comment>
<dbReference type="Gene3D" id="3.40.50.1820">
    <property type="entry name" value="alpha/beta hydrolase"/>
    <property type="match status" value="1"/>
</dbReference>
<dbReference type="OrthoDB" id="100212at2"/>
<dbReference type="AlphaFoldDB" id="A0A6I4UQZ4"/>
<sequence>MRYPAHELEYAPFGRPPSSQELPNFNALRSWRLASVAQFEDRWVLAQSDTPPVRLRSFATFPTWERAASPSGRYVVGYSDLEGVRSFSLLNTASAAVRELAPLSAPDGEPAWSPDEQHVVLIGGLAKGSSEVDPKAGFKRYRESRIILVSLNDNKSVDLGPTYSFLADRIIGTTEAEWLSKTHLMLSRIDFRSKQKQSMLYRLVGGTWRQEGIRPAAAKFSSSGQQRKLPDLSVTLEQGANQPPVVVAKLGVRYQELTKADLKLSIVRWSQSTEINWQDPDGKQYSAGLWLPRGYIPRTPIPIVIQNYFYNRDFFLPDGPFRGTGDSAQALAARGIGVVQLGSISRANTGRLEEVTEFYRELESLVHHLVQSGLADQDRIGYTGFSRSGFLGFYAVTHPGKYPLAAAVLVDAYTGSFSDHLRFKSLVYGKPFYEDKKTWIEHETTFNADRIRTPTLRTTHMGEEPNKGDYIGIDHETLGAYAANDKPIEWLFFPEGGHHLQRPREHLYLNEATVDWMAFWLKGEVPANVHRARRWLMLRTMQEAVLAKLAAKGEKVAPLPPLVAAPEWAKPEPLPPLPTTTNEKSLPIHQKASVSTRQLREVSAN</sequence>
<dbReference type="InterPro" id="IPR029058">
    <property type="entry name" value="AB_hydrolase_fold"/>
</dbReference>
<gene>
    <name evidence="2" type="ORF">GRI75_06025</name>
</gene>
<feature type="region of interest" description="Disordered" evidence="1">
    <location>
        <begin position="567"/>
        <end position="605"/>
    </location>
</feature>
<accession>A0A6I4UQZ4</accession>
<dbReference type="EMBL" id="WTYK01000003">
    <property type="protein sequence ID" value="MXP41201.1"/>
    <property type="molecule type" value="Genomic_DNA"/>
</dbReference>
<evidence type="ECO:0008006" key="4">
    <source>
        <dbReference type="Google" id="ProtNLM"/>
    </source>
</evidence>
<dbReference type="SUPFAM" id="SSF82171">
    <property type="entry name" value="DPP6 N-terminal domain-like"/>
    <property type="match status" value="1"/>
</dbReference>
<evidence type="ECO:0000256" key="1">
    <source>
        <dbReference type="SAM" id="MobiDB-lite"/>
    </source>
</evidence>
<evidence type="ECO:0000313" key="2">
    <source>
        <dbReference type="EMBL" id="MXP41201.1"/>
    </source>
</evidence>
<protein>
    <recommendedName>
        <fullName evidence="4">Peptidase S9 prolyl oligopeptidase catalytic domain-containing protein</fullName>
    </recommendedName>
</protein>
<dbReference type="InterPro" id="IPR011042">
    <property type="entry name" value="6-blade_b-propeller_TolB-like"/>
</dbReference>
<dbReference type="Gene3D" id="2.120.10.30">
    <property type="entry name" value="TolB, C-terminal domain"/>
    <property type="match status" value="1"/>
</dbReference>
<evidence type="ECO:0000313" key="3">
    <source>
        <dbReference type="Proteomes" id="UP000469159"/>
    </source>
</evidence>
<dbReference type="SUPFAM" id="SSF53474">
    <property type="entry name" value="alpha/beta-Hydrolases"/>
    <property type="match status" value="1"/>
</dbReference>